<protein>
    <recommendedName>
        <fullName evidence="21">Ig-like domain-containing protein</fullName>
    </recommendedName>
</protein>
<evidence type="ECO:0000256" key="4">
    <source>
        <dbReference type="ARBA" id="ARBA00022729"/>
    </source>
</evidence>
<dbReference type="AlphaFoldDB" id="A0AAD8YYC9"/>
<dbReference type="PROSITE" id="PS50835">
    <property type="entry name" value="IG_LIKE"/>
    <property type="match status" value="1"/>
</dbReference>
<evidence type="ECO:0000256" key="1">
    <source>
        <dbReference type="ARBA" id="ARBA00004479"/>
    </source>
</evidence>
<evidence type="ECO:0000256" key="3">
    <source>
        <dbReference type="ARBA" id="ARBA00022692"/>
    </source>
</evidence>
<feature type="compositionally biased region" description="Basic and acidic residues" evidence="14">
    <location>
        <begin position="964"/>
        <end position="978"/>
    </location>
</feature>
<dbReference type="Pfam" id="PF07679">
    <property type="entry name" value="I-set"/>
    <property type="match status" value="1"/>
</dbReference>
<feature type="region of interest" description="Disordered" evidence="14">
    <location>
        <begin position="130"/>
        <end position="170"/>
    </location>
</feature>
<dbReference type="SUPFAM" id="SSF52058">
    <property type="entry name" value="L domain-like"/>
    <property type="match status" value="1"/>
</dbReference>
<keyword evidence="11" id="KW-0393">Immunoglobulin domain</keyword>
<feature type="transmembrane region" description="Helical" evidence="15">
    <location>
        <begin position="811"/>
        <end position="837"/>
    </location>
</feature>
<accession>A0AAD8YYC9</accession>
<name>A0AAD8YYC9_9TELE</name>
<evidence type="ECO:0000259" key="18">
    <source>
        <dbReference type="PROSITE" id="PS50853"/>
    </source>
</evidence>
<dbReference type="GO" id="GO:0016020">
    <property type="term" value="C:membrane"/>
    <property type="evidence" value="ECO:0007669"/>
    <property type="project" value="UniProtKB-SubCell"/>
</dbReference>
<feature type="domain" description="Ig-like" evidence="17">
    <location>
        <begin position="556"/>
        <end position="642"/>
    </location>
</feature>
<feature type="region of interest" description="Disordered" evidence="14">
    <location>
        <begin position="652"/>
        <end position="675"/>
    </location>
</feature>
<keyword evidence="7" id="KW-0770">Synapse</keyword>
<feature type="region of interest" description="Disordered" evidence="14">
    <location>
        <begin position="944"/>
        <end position="986"/>
    </location>
</feature>
<reference evidence="19" key="1">
    <citation type="submission" date="2023-03" db="EMBL/GenBank/DDBJ databases">
        <title>Electrophorus voltai genome.</title>
        <authorList>
            <person name="Bian C."/>
        </authorList>
    </citation>
    <scope>NUCLEOTIDE SEQUENCE</scope>
    <source>
        <strain evidence="19">CB-2022</strain>
        <tissue evidence="19">Muscle</tissue>
    </source>
</reference>
<feature type="compositionally biased region" description="Basic residues" evidence="14">
    <location>
        <begin position="952"/>
        <end position="963"/>
    </location>
</feature>
<dbReference type="FunFam" id="2.60.40.10:FF:000091">
    <property type="entry name" value="Leucine-rich repeat and fibronectin type III domain-containing protein 1"/>
    <property type="match status" value="1"/>
</dbReference>
<dbReference type="Gene3D" id="2.60.40.10">
    <property type="entry name" value="Immunoglobulins"/>
    <property type="match status" value="2"/>
</dbReference>
<dbReference type="SMART" id="SM00408">
    <property type="entry name" value="IGc2"/>
    <property type="match status" value="1"/>
</dbReference>
<dbReference type="SUPFAM" id="SSF48726">
    <property type="entry name" value="Immunoglobulin"/>
    <property type="match status" value="1"/>
</dbReference>
<keyword evidence="20" id="KW-1185">Reference proteome</keyword>
<evidence type="ECO:0000256" key="13">
    <source>
        <dbReference type="ARBA" id="ARBA00038433"/>
    </source>
</evidence>
<evidence type="ECO:0000256" key="2">
    <source>
        <dbReference type="ARBA" id="ARBA00022614"/>
    </source>
</evidence>
<keyword evidence="10" id="KW-0325">Glycoprotein</keyword>
<dbReference type="InterPro" id="IPR036179">
    <property type="entry name" value="Ig-like_dom_sf"/>
</dbReference>
<dbReference type="InterPro" id="IPR003598">
    <property type="entry name" value="Ig_sub2"/>
</dbReference>
<comment type="similarity">
    <text evidence="13">Belongs to the LRFN family.</text>
</comment>
<dbReference type="PANTHER" id="PTHR45842:SF3">
    <property type="entry name" value="LEUCINE-RICH REPEAT AND FIBRONECTIN TYPE-III DOMAIN-CONTAINING PROTEIN 4"/>
    <property type="match status" value="1"/>
</dbReference>
<evidence type="ECO:0000256" key="16">
    <source>
        <dbReference type="SAM" id="SignalP"/>
    </source>
</evidence>
<dbReference type="PANTHER" id="PTHR45842">
    <property type="entry name" value="SYNAPTIC ADHESION-LIKE MOLECULE SALM"/>
    <property type="match status" value="1"/>
</dbReference>
<dbReference type="SUPFAM" id="SSF49265">
    <property type="entry name" value="Fibronectin type III"/>
    <property type="match status" value="1"/>
</dbReference>
<dbReference type="InterPro" id="IPR013098">
    <property type="entry name" value="Ig_I-set"/>
</dbReference>
<evidence type="ECO:0000256" key="12">
    <source>
        <dbReference type="ARBA" id="ARBA00034103"/>
    </source>
</evidence>
<dbReference type="InterPro" id="IPR003961">
    <property type="entry name" value="FN3_dom"/>
</dbReference>
<dbReference type="InterPro" id="IPR036116">
    <property type="entry name" value="FN3_sf"/>
</dbReference>
<keyword evidence="9" id="KW-1015">Disulfide bond</keyword>
<evidence type="ECO:0000256" key="9">
    <source>
        <dbReference type="ARBA" id="ARBA00023157"/>
    </source>
</evidence>
<organism evidence="19 20">
    <name type="scientific">Electrophorus voltai</name>
    <dbReference type="NCBI Taxonomy" id="2609070"/>
    <lineage>
        <taxon>Eukaryota</taxon>
        <taxon>Metazoa</taxon>
        <taxon>Chordata</taxon>
        <taxon>Craniata</taxon>
        <taxon>Vertebrata</taxon>
        <taxon>Euteleostomi</taxon>
        <taxon>Actinopterygii</taxon>
        <taxon>Neopterygii</taxon>
        <taxon>Teleostei</taxon>
        <taxon>Ostariophysi</taxon>
        <taxon>Gymnotiformes</taxon>
        <taxon>Gymnotoidei</taxon>
        <taxon>Gymnotidae</taxon>
        <taxon>Electrophorus</taxon>
    </lineage>
</organism>
<proteinExistence type="inferred from homology"/>
<dbReference type="InterPro" id="IPR001611">
    <property type="entry name" value="Leu-rich_rpt"/>
</dbReference>
<keyword evidence="3 15" id="KW-0812">Transmembrane</keyword>
<evidence type="ECO:0000256" key="15">
    <source>
        <dbReference type="SAM" id="Phobius"/>
    </source>
</evidence>
<evidence type="ECO:0000256" key="7">
    <source>
        <dbReference type="ARBA" id="ARBA00023018"/>
    </source>
</evidence>
<gene>
    <name evidence="19" type="ORF">P4O66_016626</name>
</gene>
<keyword evidence="2" id="KW-0433">Leucine-rich repeat</keyword>
<dbReference type="InterPro" id="IPR013783">
    <property type="entry name" value="Ig-like_fold"/>
</dbReference>
<feature type="region of interest" description="Disordered" evidence="14">
    <location>
        <begin position="906"/>
        <end position="930"/>
    </location>
</feature>
<feature type="compositionally biased region" description="Polar residues" evidence="14">
    <location>
        <begin position="34"/>
        <end position="53"/>
    </location>
</feature>
<dbReference type="InterPro" id="IPR007110">
    <property type="entry name" value="Ig-like_dom"/>
</dbReference>
<evidence type="ECO:0000256" key="14">
    <source>
        <dbReference type="SAM" id="MobiDB-lite"/>
    </source>
</evidence>
<dbReference type="SMART" id="SM00082">
    <property type="entry name" value="LRRCT"/>
    <property type="match status" value="1"/>
</dbReference>
<evidence type="ECO:0000256" key="11">
    <source>
        <dbReference type="ARBA" id="ARBA00023319"/>
    </source>
</evidence>
<evidence type="ECO:0000256" key="8">
    <source>
        <dbReference type="ARBA" id="ARBA00023136"/>
    </source>
</evidence>
<keyword evidence="6 15" id="KW-1133">Transmembrane helix</keyword>
<feature type="compositionally biased region" description="Basic and acidic residues" evidence="14">
    <location>
        <begin position="132"/>
        <end position="142"/>
    </location>
</feature>
<feature type="chain" id="PRO_5042211105" description="Ig-like domain-containing protein" evidence="16">
    <location>
        <begin position="29"/>
        <end position="1105"/>
    </location>
</feature>
<dbReference type="SMART" id="SM00369">
    <property type="entry name" value="LRR_TYP"/>
    <property type="match status" value="6"/>
</dbReference>
<dbReference type="InterPro" id="IPR003599">
    <property type="entry name" value="Ig_sub"/>
</dbReference>
<dbReference type="Gene3D" id="3.80.10.10">
    <property type="entry name" value="Ribonuclease Inhibitor"/>
    <property type="match status" value="2"/>
</dbReference>
<dbReference type="FunFam" id="3.80.10.10:FF:000019">
    <property type="entry name" value="leucine-rich repeat and fibronectin type III domain-containing protein 1"/>
    <property type="match status" value="1"/>
</dbReference>
<evidence type="ECO:0000313" key="20">
    <source>
        <dbReference type="Proteomes" id="UP001239994"/>
    </source>
</evidence>
<evidence type="ECO:0000259" key="17">
    <source>
        <dbReference type="PROSITE" id="PS50835"/>
    </source>
</evidence>
<evidence type="ECO:0000256" key="10">
    <source>
        <dbReference type="ARBA" id="ARBA00023180"/>
    </source>
</evidence>
<dbReference type="EMBL" id="JAROKS010000023">
    <property type="protein sequence ID" value="KAK1788168.1"/>
    <property type="molecule type" value="Genomic_DNA"/>
</dbReference>
<keyword evidence="8 15" id="KW-0472">Membrane</keyword>
<dbReference type="InterPro" id="IPR000483">
    <property type="entry name" value="Cys-rich_flank_reg_C"/>
</dbReference>
<dbReference type="SMART" id="SM00409">
    <property type="entry name" value="IG"/>
    <property type="match status" value="1"/>
</dbReference>
<evidence type="ECO:0000256" key="5">
    <source>
        <dbReference type="ARBA" id="ARBA00022737"/>
    </source>
</evidence>
<dbReference type="InterPro" id="IPR003591">
    <property type="entry name" value="Leu-rich_rpt_typical-subtyp"/>
</dbReference>
<comment type="subcellular location">
    <subcellularLocation>
        <location evidence="1">Membrane</location>
        <topology evidence="1">Single-pass type I membrane protein</topology>
    </subcellularLocation>
    <subcellularLocation>
        <location evidence="12">Synapse</location>
    </subcellularLocation>
</comment>
<sequence length="1105" mass="119551">MAPAFTKGKKRQGSELLLLHLLTVPGSSLPPPSMSTRPPLSCSTSLLASQARTAPNSPASPFPPSSSSSSSSSSSCSLAPSLRPPLSRSALPVADTQQSRGHAHTCSVSLSCPDTDVDSLHQKPQIAECESLEQRRTGEAKHQLTGSSDHSTATEPCDAFQISTPSSPGPVRGIEINGRGQWEQLSLSSQTDRTALATLSRSVAGEKLSKRYSTSLWIKTSIMPSPELLVKILPLGRLYDSKCICPKRANPCLVSPVTLLWLGLVSYVLLGFNPGVFAGETWGMVSICPFHCVCRNLSESLSTLCVNKGLLFVPPNIDRRTVELRLADNYILEVGGADFANMTGLVDLTLSRNTIHALRPLAFVDLESLRSLHLDTNRLTVVGPQDLTGLLNLQHLFINNNQLTDVSADAFDDFLLSLEDLDLSYNNLRRVPWEAIQNMASLNTLNLDHNLIDQIAEGTFSELYKLSRLDMTSNRLQTLPPDPLFSRSQIGVVSPTPYNAIISLNFGGNPLHCNCELLWLRRLTREDDMETCATPAHLAGRYFWSIPEEEFTCEPPLITRNTNKLWVLEGQRATLKCRAIGDPEPVIHWVSPDDRIVANTSRIHSYYNGTLDFLVTRSRDDGAYTCIAINAAGESTAQVDLKIIPLPHRGNGTVSLTHPRDPGSSDISSGRGGSAGGMGVVTVRNVTGGEGEDGNSGSHTGTERLVGVLSVTSNSAQVRWYMGRTTLPYLVWMFQIQYNSTADDALVYRILPPTSNSFLLKNLVSGADYSLCVLAIFDDGISSLATTKVLGCTQFSTKEDYPECRSLQAHFLGGTLTVMVGGVVVVTLLVFTVALMVRHRVCGDCRDEAARSGEFLPVKGVDVYAQTNGNNSAMFSLPNGVLAQQARAAQAKAKHKALTLAKLSPEAQCSQGADADPARMKRSPPFTPESERLTLYYSSGKTAHTLPLPAHKSVKRAGKLKLRRPQETDRDQESERGSRRGSASPYLAQAGQEGWEGISDCGLGETQVQVTRRRCSFDVGEVATTTCYSYAKRLSVIWNRRSQSLHGMLVQCASTGSVSGVGGQQCGQPALTQGYLRAHASNNSSNSNSNCSGTAKPGDLEESVV</sequence>
<keyword evidence="4 16" id="KW-0732">Signal</keyword>
<dbReference type="Proteomes" id="UP001239994">
    <property type="component" value="Unassembled WGS sequence"/>
</dbReference>
<evidence type="ECO:0008006" key="21">
    <source>
        <dbReference type="Google" id="ProtNLM"/>
    </source>
</evidence>
<dbReference type="InterPro" id="IPR050467">
    <property type="entry name" value="LRFN"/>
</dbReference>
<dbReference type="CDD" id="cd00063">
    <property type="entry name" value="FN3"/>
    <property type="match status" value="1"/>
</dbReference>
<comment type="caution">
    <text evidence="19">The sequence shown here is derived from an EMBL/GenBank/DDBJ whole genome shotgun (WGS) entry which is preliminary data.</text>
</comment>
<dbReference type="InterPro" id="IPR032675">
    <property type="entry name" value="LRR_dom_sf"/>
</dbReference>
<feature type="compositionally biased region" description="Low complexity" evidence="14">
    <location>
        <begin position="1081"/>
        <end position="1090"/>
    </location>
</feature>
<feature type="region of interest" description="Disordered" evidence="14">
    <location>
        <begin position="1081"/>
        <end position="1105"/>
    </location>
</feature>
<keyword evidence="5" id="KW-0677">Repeat</keyword>
<feature type="signal peptide" evidence="16">
    <location>
        <begin position="1"/>
        <end position="28"/>
    </location>
</feature>
<dbReference type="GO" id="GO:0045202">
    <property type="term" value="C:synapse"/>
    <property type="evidence" value="ECO:0007669"/>
    <property type="project" value="UniProtKB-SubCell"/>
</dbReference>
<dbReference type="PROSITE" id="PS51450">
    <property type="entry name" value="LRR"/>
    <property type="match status" value="2"/>
</dbReference>
<evidence type="ECO:0000256" key="6">
    <source>
        <dbReference type="ARBA" id="ARBA00022989"/>
    </source>
</evidence>
<feature type="compositionally biased region" description="Low complexity" evidence="14">
    <location>
        <begin position="65"/>
        <end position="92"/>
    </location>
</feature>
<dbReference type="PROSITE" id="PS50853">
    <property type="entry name" value="FN3"/>
    <property type="match status" value="1"/>
</dbReference>
<dbReference type="Pfam" id="PF13855">
    <property type="entry name" value="LRR_8"/>
    <property type="match status" value="2"/>
</dbReference>
<feature type="region of interest" description="Disordered" evidence="14">
    <location>
        <begin position="24"/>
        <end position="98"/>
    </location>
</feature>
<feature type="compositionally biased region" description="Polar residues" evidence="14">
    <location>
        <begin position="144"/>
        <end position="154"/>
    </location>
</feature>
<feature type="domain" description="Fibronectin type-III" evidence="18">
    <location>
        <begin position="701"/>
        <end position="800"/>
    </location>
</feature>
<evidence type="ECO:0000313" key="19">
    <source>
        <dbReference type="EMBL" id="KAK1788168.1"/>
    </source>
</evidence>